<keyword evidence="8 14" id="KW-0378">Hydrolase</keyword>
<comment type="similarity">
    <text evidence="14">In the central section; belongs to the AAA ATPase family.</text>
</comment>
<evidence type="ECO:0000313" key="18">
    <source>
        <dbReference type="EMBL" id="QYO75543.1"/>
    </source>
</evidence>
<feature type="active site" evidence="14">
    <location>
        <position position="421"/>
    </location>
</feature>
<dbReference type="Proteomes" id="UP000825799">
    <property type="component" value="Chromosome"/>
</dbReference>
<feature type="binding site" evidence="14">
    <location>
        <position position="420"/>
    </location>
    <ligand>
        <name>Zn(2+)</name>
        <dbReference type="ChEBI" id="CHEBI:29105"/>
        <note>catalytic</note>
    </ligand>
</feature>
<dbReference type="Pfam" id="PF17862">
    <property type="entry name" value="AAA_lid_3"/>
    <property type="match status" value="1"/>
</dbReference>
<dbReference type="GO" id="GO:0008237">
    <property type="term" value="F:metallopeptidase activity"/>
    <property type="evidence" value="ECO:0007669"/>
    <property type="project" value="UniProtKB-KW"/>
</dbReference>
<dbReference type="InterPro" id="IPR041569">
    <property type="entry name" value="AAA_lid_3"/>
</dbReference>
<dbReference type="InterPro" id="IPR037219">
    <property type="entry name" value="Peptidase_M41-like"/>
</dbReference>
<evidence type="ECO:0000313" key="19">
    <source>
        <dbReference type="Proteomes" id="UP000825799"/>
    </source>
</evidence>
<keyword evidence="3 14" id="KW-1003">Cell membrane</keyword>
<dbReference type="Gene3D" id="1.10.8.60">
    <property type="match status" value="1"/>
</dbReference>
<evidence type="ECO:0000256" key="11">
    <source>
        <dbReference type="ARBA" id="ARBA00022989"/>
    </source>
</evidence>
<dbReference type="PANTHER" id="PTHR23076:SF97">
    <property type="entry name" value="ATP-DEPENDENT ZINC METALLOPROTEASE YME1L1"/>
    <property type="match status" value="1"/>
</dbReference>
<keyword evidence="6 14" id="KW-0479">Metal-binding</keyword>
<dbReference type="InterPro" id="IPR027417">
    <property type="entry name" value="P-loop_NTPase"/>
</dbReference>
<dbReference type="HAMAP" id="MF_01458">
    <property type="entry name" value="FtsH"/>
    <property type="match status" value="1"/>
</dbReference>
<evidence type="ECO:0000256" key="7">
    <source>
        <dbReference type="ARBA" id="ARBA00022741"/>
    </source>
</evidence>
<feature type="binding site" evidence="14">
    <location>
        <begin position="197"/>
        <end position="204"/>
    </location>
    <ligand>
        <name>ATP</name>
        <dbReference type="ChEBI" id="CHEBI:30616"/>
    </ligand>
</feature>
<dbReference type="Gene3D" id="1.20.58.760">
    <property type="entry name" value="Peptidase M41"/>
    <property type="match status" value="1"/>
</dbReference>
<evidence type="ECO:0000256" key="2">
    <source>
        <dbReference type="ARBA" id="ARBA00010044"/>
    </source>
</evidence>
<evidence type="ECO:0000256" key="8">
    <source>
        <dbReference type="ARBA" id="ARBA00022801"/>
    </source>
</evidence>
<feature type="coiled-coil region" evidence="16">
    <location>
        <begin position="562"/>
        <end position="589"/>
    </location>
</feature>
<dbReference type="InterPro" id="IPR011546">
    <property type="entry name" value="Pept_M41_FtsH_extracell"/>
</dbReference>
<keyword evidence="13 14" id="KW-0472">Membrane</keyword>
<proteinExistence type="inferred from homology"/>
<feature type="transmembrane region" description="Helical" evidence="14">
    <location>
        <begin position="12"/>
        <end position="35"/>
    </location>
</feature>
<protein>
    <recommendedName>
        <fullName evidence="14">ATP-dependent zinc metalloprotease FtsH</fullName>
        <ecNumber evidence="14">3.4.24.-</ecNumber>
    </recommendedName>
</protein>
<dbReference type="PROSITE" id="PS00674">
    <property type="entry name" value="AAA"/>
    <property type="match status" value="1"/>
</dbReference>
<dbReference type="EMBL" id="CP080590">
    <property type="protein sequence ID" value="QYO75543.1"/>
    <property type="molecule type" value="Genomic_DNA"/>
</dbReference>
<dbReference type="SUPFAM" id="SSF140990">
    <property type="entry name" value="FtsH protease domain-like"/>
    <property type="match status" value="1"/>
</dbReference>
<dbReference type="InterPro" id="IPR005936">
    <property type="entry name" value="FtsH"/>
</dbReference>
<gene>
    <name evidence="14 18" type="primary">ftsH</name>
    <name evidence="18" type="ORF">K1X15_12960</name>
</gene>
<dbReference type="InterPro" id="IPR000642">
    <property type="entry name" value="Peptidase_M41"/>
</dbReference>
<keyword evidence="5 14" id="KW-0812">Transmembrane</keyword>
<dbReference type="InterPro" id="IPR003593">
    <property type="entry name" value="AAA+_ATPase"/>
</dbReference>
<evidence type="ECO:0000256" key="3">
    <source>
        <dbReference type="ARBA" id="ARBA00022475"/>
    </source>
</evidence>
<keyword evidence="12 14" id="KW-0482">Metalloprotease</keyword>
<organism evidence="18 19">
    <name type="scientific">Devosia salina</name>
    <dbReference type="NCBI Taxonomy" id="2860336"/>
    <lineage>
        <taxon>Bacteria</taxon>
        <taxon>Pseudomonadati</taxon>
        <taxon>Pseudomonadota</taxon>
        <taxon>Alphaproteobacteria</taxon>
        <taxon>Hyphomicrobiales</taxon>
        <taxon>Devosiaceae</taxon>
        <taxon>Devosia</taxon>
    </lineage>
</organism>
<dbReference type="SUPFAM" id="SSF52540">
    <property type="entry name" value="P-loop containing nucleoside triphosphate hydrolases"/>
    <property type="match status" value="1"/>
</dbReference>
<dbReference type="RefSeq" id="WP_220304041.1">
    <property type="nucleotide sequence ID" value="NZ_CP080590.1"/>
</dbReference>
<keyword evidence="4 14" id="KW-0645">Protease</keyword>
<feature type="binding site" evidence="14">
    <location>
        <position position="497"/>
    </location>
    <ligand>
        <name>Zn(2+)</name>
        <dbReference type="ChEBI" id="CHEBI:29105"/>
        <note>catalytic</note>
    </ligand>
</feature>
<dbReference type="InterPro" id="IPR003960">
    <property type="entry name" value="ATPase_AAA_CS"/>
</dbReference>
<name>A0ABX8WAS3_9HYPH</name>
<keyword evidence="10 14" id="KW-0067">ATP-binding</keyword>
<evidence type="ECO:0000259" key="17">
    <source>
        <dbReference type="SMART" id="SM00382"/>
    </source>
</evidence>
<evidence type="ECO:0000256" key="1">
    <source>
        <dbReference type="ARBA" id="ARBA00004370"/>
    </source>
</evidence>
<feature type="domain" description="AAA+ ATPase" evidence="17">
    <location>
        <begin position="189"/>
        <end position="329"/>
    </location>
</feature>
<dbReference type="SMART" id="SM00382">
    <property type="entry name" value="AAA"/>
    <property type="match status" value="1"/>
</dbReference>
<evidence type="ECO:0000256" key="6">
    <source>
        <dbReference type="ARBA" id="ARBA00022723"/>
    </source>
</evidence>
<evidence type="ECO:0000256" key="4">
    <source>
        <dbReference type="ARBA" id="ARBA00022670"/>
    </source>
</evidence>
<comment type="cofactor">
    <cofactor evidence="14">
        <name>Zn(2+)</name>
        <dbReference type="ChEBI" id="CHEBI:29105"/>
    </cofactor>
    <text evidence="14">Binds 1 zinc ion per subunit.</text>
</comment>
<evidence type="ECO:0000256" key="14">
    <source>
        <dbReference type="HAMAP-Rule" id="MF_01458"/>
    </source>
</evidence>
<comment type="subunit">
    <text evidence="14">Homohexamer.</text>
</comment>
<dbReference type="CDD" id="cd19501">
    <property type="entry name" value="RecA-like_FtsH"/>
    <property type="match status" value="1"/>
</dbReference>
<evidence type="ECO:0000256" key="10">
    <source>
        <dbReference type="ARBA" id="ARBA00022840"/>
    </source>
</evidence>
<accession>A0ABX8WAS3</accession>
<evidence type="ECO:0000256" key="12">
    <source>
        <dbReference type="ARBA" id="ARBA00023049"/>
    </source>
</evidence>
<dbReference type="EC" id="3.4.24.-" evidence="14"/>
<evidence type="ECO:0000256" key="9">
    <source>
        <dbReference type="ARBA" id="ARBA00022833"/>
    </source>
</evidence>
<keyword evidence="19" id="KW-1185">Reference proteome</keyword>
<sequence>MDMKNKTQFNIWYWVAALFGLILFQYAFTMATQIAEIPYSQFETYLEEGRIAQVAVSDRFIQGVFTTPVDGRPMFITTRVAPDLARELAGHGVVVTGQIESTFLRDLLSWIIPLALLVGLWLFILKRMGPGMGGGLMQIGKSKAKVYVESDTGVTFADVAGVDEAKDELKEIVDFLKNPQSYGRLGGRMPKGILLVGPPGTGKTLLAKAVAGESGVAFFSISGSEFVEMFVGVGAARVRDLFDQAHSKAPAIIFIDEIDALGRARGIGPMTGGHDEKEQTLNQLLVELDGFDSSTGLVLLAATNRPEILDPALLRAGRFDRQVLVDRPDKDGRIQILNVHLKKAKLAADVEPDKIAALTPGFTGADLANLVNEATLLATRRNADAVEMDDFNNAVERIVAGLEKRNRLLNPREREIVAYHEMGHALVAMALPGVDPVHKVSIIPRGIGALGYTIHRPTEDRFLMTREELENKMVVLLGGRAAEWIVFEHLSTGAADDLAKVTDIARAIVTRYGMTAKLGHVVLEKNERSLLATWQPYQGAQERAYSDQTAANVDEEVRRIVDETFERTVELLKERRDALERTARRLLVKETLDEQEIRAMLDRREA</sequence>
<comment type="similarity">
    <text evidence="2 14">In the C-terminal section; belongs to the peptidase M41 family.</text>
</comment>
<comment type="similarity">
    <text evidence="15">Belongs to the AAA ATPase family.</text>
</comment>
<evidence type="ECO:0000256" key="13">
    <source>
        <dbReference type="ARBA" id="ARBA00023136"/>
    </source>
</evidence>
<keyword evidence="9 14" id="KW-0862">Zinc</keyword>
<dbReference type="Gene3D" id="3.30.720.210">
    <property type="match status" value="1"/>
</dbReference>
<evidence type="ECO:0000256" key="15">
    <source>
        <dbReference type="RuleBase" id="RU003651"/>
    </source>
</evidence>
<reference evidence="18 19" key="1">
    <citation type="submission" date="2021-08" db="EMBL/GenBank/DDBJ databases">
        <title>Devosia salina sp. nov., isolated from the South China Sea sediment.</title>
        <authorList>
            <person name="Zhou Z."/>
        </authorList>
    </citation>
    <scope>NUCLEOTIDE SEQUENCE [LARGE SCALE GENOMIC DNA]</scope>
    <source>
        <strain evidence="18 19">SCS-3</strain>
    </source>
</reference>
<keyword evidence="11 14" id="KW-1133">Transmembrane helix</keyword>
<dbReference type="InterPro" id="IPR003959">
    <property type="entry name" value="ATPase_AAA_core"/>
</dbReference>
<feature type="transmembrane region" description="Helical" evidence="14">
    <location>
        <begin position="107"/>
        <end position="125"/>
    </location>
</feature>
<evidence type="ECO:0000256" key="16">
    <source>
        <dbReference type="SAM" id="Coils"/>
    </source>
</evidence>
<dbReference type="NCBIfam" id="TIGR01241">
    <property type="entry name" value="FtsH_fam"/>
    <property type="match status" value="1"/>
</dbReference>
<dbReference type="PANTHER" id="PTHR23076">
    <property type="entry name" value="METALLOPROTEASE M41 FTSH"/>
    <property type="match status" value="1"/>
</dbReference>
<dbReference type="Pfam" id="PF01434">
    <property type="entry name" value="Peptidase_M41"/>
    <property type="match status" value="1"/>
</dbReference>
<dbReference type="Pfam" id="PF00004">
    <property type="entry name" value="AAA"/>
    <property type="match status" value="1"/>
</dbReference>
<comment type="function">
    <text evidence="14">Acts as a processive, ATP-dependent zinc metallopeptidase for both cytoplasmic and membrane proteins. Plays a role in the quality control of integral membrane proteins.</text>
</comment>
<dbReference type="Pfam" id="PF06480">
    <property type="entry name" value="FtsH_ext"/>
    <property type="match status" value="1"/>
</dbReference>
<keyword evidence="7 14" id="KW-0547">Nucleotide-binding</keyword>
<feature type="binding site" evidence="14">
    <location>
        <position position="424"/>
    </location>
    <ligand>
        <name>Zn(2+)</name>
        <dbReference type="ChEBI" id="CHEBI:29105"/>
        <note>catalytic</note>
    </ligand>
</feature>
<keyword evidence="16" id="KW-0175">Coiled coil</keyword>
<comment type="subcellular location">
    <subcellularLocation>
        <location evidence="14">Cell membrane</location>
        <topology evidence="14">Multi-pass membrane protein</topology>
        <orientation evidence="14">Cytoplasmic side</orientation>
    </subcellularLocation>
    <subcellularLocation>
        <location evidence="1">Membrane</location>
    </subcellularLocation>
</comment>
<evidence type="ECO:0000256" key="5">
    <source>
        <dbReference type="ARBA" id="ARBA00022692"/>
    </source>
</evidence>
<dbReference type="Gene3D" id="3.40.50.300">
    <property type="entry name" value="P-loop containing nucleotide triphosphate hydrolases"/>
    <property type="match status" value="1"/>
</dbReference>